<dbReference type="SUPFAM" id="SSF50952">
    <property type="entry name" value="Soluble quinoprotein glucose dehydrogenase"/>
    <property type="match status" value="1"/>
</dbReference>
<sequence length="402" mass="45594">MNAIFWVLLATLAATPDKVTNGKRAVGKPWTLTFEAELRISSNDVDDDHVWAGSNQVVQVDRKGHMFLMDQRDSRLLEWDASGAFVRAIGGRGEGPGEFQNMVNFQIFDDGRALVFENFGAVTRISLYDSSFAFVERKSLNLPFFPRFGTFNQDRSLMAATTTRVDPQRQVEITEYLIVACDLGEEAFTKKESLLYWETMSLDSTRINDPNHWAEFLGQRFRVLSKGQNAFAVFEGKDVMYSAQADAYEVTRWQAKGNELVKNRTIRRDYDPIPLTQAEVDALILPVREAILTQLPTNLQELISVNLIRRAAKLAEFPGVKFPIAGLSLMEDGTLIVIHEVNPQTRLNRGDLFDREGRYRGSFTIGDDALTTMVFRGRHAYAVETHEDGSNSLVRFRFDLKK</sequence>
<dbReference type="KEGG" id="scor:J3U87_07445"/>
<keyword evidence="2" id="KW-1185">Reference proteome</keyword>
<dbReference type="InterPro" id="IPR011042">
    <property type="entry name" value="6-blade_b-propeller_TolB-like"/>
</dbReference>
<name>A0A8A4TS01_SULCO</name>
<gene>
    <name evidence="1" type="ORF">J3U87_07445</name>
</gene>
<dbReference type="EMBL" id="CP071793">
    <property type="protein sequence ID" value="QTD52293.1"/>
    <property type="molecule type" value="Genomic_DNA"/>
</dbReference>
<dbReference type="InterPro" id="IPR011041">
    <property type="entry name" value="Quinoprot_gluc/sorb_DH_b-prop"/>
</dbReference>
<dbReference type="RefSeq" id="WP_237382402.1">
    <property type="nucleotide sequence ID" value="NZ_CP071793.1"/>
</dbReference>
<evidence type="ECO:0000313" key="1">
    <source>
        <dbReference type="EMBL" id="QTD52293.1"/>
    </source>
</evidence>
<accession>A0A8A4TS01</accession>
<reference evidence="1" key="1">
    <citation type="submission" date="2021-03" db="EMBL/GenBank/DDBJ databases">
        <title>Acanthopleuribacteraceae sp. M133.</title>
        <authorList>
            <person name="Wang G."/>
        </authorList>
    </citation>
    <scope>NUCLEOTIDE SEQUENCE</scope>
    <source>
        <strain evidence="1">M133</strain>
    </source>
</reference>
<dbReference type="AlphaFoldDB" id="A0A8A4TS01"/>
<evidence type="ECO:0000313" key="2">
    <source>
        <dbReference type="Proteomes" id="UP000663929"/>
    </source>
</evidence>
<proteinExistence type="predicted"/>
<dbReference type="Proteomes" id="UP000663929">
    <property type="component" value="Chromosome"/>
</dbReference>
<dbReference type="Pfam" id="PF17170">
    <property type="entry name" value="DUF5128"/>
    <property type="match status" value="1"/>
</dbReference>
<dbReference type="Gene3D" id="2.120.10.30">
    <property type="entry name" value="TolB, C-terminal domain"/>
    <property type="match status" value="1"/>
</dbReference>
<organism evidence="1 2">
    <name type="scientific">Sulfidibacter corallicola</name>
    <dbReference type="NCBI Taxonomy" id="2818388"/>
    <lineage>
        <taxon>Bacteria</taxon>
        <taxon>Pseudomonadati</taxon>
        <taxon>Acidobacteriota</taxon>
        <taxon>Holophagae</taxon>
        <taxon>Acanthopleuribacterales</taxon>
        <taxon>Acanthopleuribacteraceae</taxon>
        <taxon>Sulfidibacter</taxon>
    </lineage>
</organism>
<protein>
    <submittedName>
        <fullName evidence="1">6-bladed beta-propeller</fullName>
    </submittedName>
</protein>